<keyword evidence="3" id="KW-1185">Reference proteome</keyword>
<comment type="caution">
    <text evidence="2">The sequence shown here is derived from an EMBL/GenBank/DDBJ whole genome shotgun (WGS) entry which is preliminary data.</text>
</comment>
<keyword evidence="1" id="KW-0472">Membrane</keyword>
<dbReference type="RefSeq" id="WP_110317887.1">
    <property type="nucleotide sequence ID" value="NZ_QJJU01000014.1"/>
</dbReference>
<dbReference type="AlphaFoldDB" id="A0A318HD10"/>
<dbReference type="Proteomes" id="UP000247781">
    <property type="component" value="Unassembled WGS sequence"/>
</dbReference>
<reference evidence="3" key="1">
    <citation type="submission" date="2018-05" db="EMBL/GenBank/DDBJ databases">
        <authorList>
            <person name="Deangelis K."/>
            <person name="Huntemann M."/>
            <person name="Clum A."/>
            <person name="Pillay M."/>
            <person name="Palaniappan K."/>
            <person name="Varghese N."/>
            <person name="Mikhailova N."/>
            <person name="Stamatis D."/>
            <person name="Reddy T."/>
            <person name="Daum C."/>
            <person name="Shapiro N."/>
            <person name="Ivanova N."/>
            <person name="Kyrpides N."/>
            <person name="Woyke T."/>
        </authorList>
    </citation>
    <scope>NUCLEOTIDE SEQUENCE [LARGE SCALE GENOMIC DNA]</scope>
    <source>
        <strain evidence="3">GAS496</strain>
    </source>
</reference>
<organism evidence="2 3">
    <name type="scientific">Mycolicibacterium moriokaense</name>
    <dbReference type="NCBI Taxonomy" id="39691"/>
    <lineage>
        <taxon>Bacteria</taxon>
        <taxon>Bacillati</taxon>
        <taxon>Actinomycetota</taxon>
        <taxon>Actinomycetes</taxon>
        <taxon>Mycobacteriales</taxon>
        <taxon>Mycobacteriaceae</taxon>
        <taxon>Mycolicibacterium</taxon>
    </lineage>
</organism>
<sequence length="86" mass="9498">MMMWYGGNWGWASWILMTVGMVAFWALVITAVVLAVRYLAGPRGTAASLSGSGQAGAEGVLAQRFARGEIEENEYRQRLSLLREYP</sequence>
<name>A0A318HD10_9MYCO</name>
<keyword evidence="1" id="KW-0812">Transmembrane</keyword>
<evidence type="ECO:0000313" key="2">
    <source>
        <dbReference type="EMBL" id="PXX06264.1"/>
    </source>
</evidence>
<proteinExistence type="predicted"/>
<accession>A0A318HD10</accession>
<reference evidence="2 3" key="2">
    <citation type="submission" date="2018-06" db="EMBL/GenBank/DDBJ databases">
        <title>Sequencing of bacterial isolates from soil warming experiment in Harvard Forest, Massachusetts, USA.</title>
        <authorList>
            <person name="Deangelis K.PhD."/>
        </authorList>
    </citation>
    <scope>NUCLEOTIDE SEQUENCE [LARGE SCALE GENOMIC DNA]</scope>
    <source>
        <strain evidence="2 3">GAS496</strain>
    </source>
</reference>
<dbReference type="EMBL" id="QJJU01000014">
    <property type="protein sequence ID" value="PXX06264.1"/>
    <property type="molecule type" value="Genomic_DNA"/>
</dbReference>
<evidence type="ECO:0000313" key="3">
    <source>
        <dbReference type="Proteomes" id="UP000247781"/>
    </source>
</evidence>
<gene>
    <name evidence="2" type="ORF">C8E89_11437</name>
</gene>
<protein>
    <submittedName>
        <fullName evidence="2">Putative membrane protein</fullName>
    </submittedName>
</protein>
<dbReference type="OrthoDB" id="3748887at2"/>
<feature type="transmembrane region" description="Helical" evidence="1">
    <location>
        <begin position="12"/>
        <end position="36"/>
    </location>
</feature>
<evidence type="ECO:0000256" key="1">
    <source>
        <dbReference type="SAM" id="Phobius"/>
    </source>
</evidence>
<keyword evidence="1" id="KW-1133">Transmembrane helix</keyword>